<dbReference type="EMBL" id="AXDT01000081">
    <property type="protein sequence ID" value="ERT13366.1"/>
    <property type="molecule type" value="Genomic_DNA"/>
</dbReference>
<keyword evidence="1" id="KW-0547">Nucleotide-binding</keyword>
<dbReference type="GO" id="GO:0016887">
    <property type="term" value="F:ATP hydrolysis activity"/>
    <property type="evidence" value="ECO:0007669"/>
    <property type="project" value="InterPro"/>
</dbReference>
<dbReference type="PANTHER" id="PTHR24220">
    <property type="entry name" value="IMPORT ATP-BINDING PROTEIN"/>
    <property type="match status" value="1"/>
</dbReference>
<gene>
    <name evidence="4" type="ORF">O185_09500</name>
</gene>
<name>U7R3R3_PHOTE</name>
<evidence type="ECO:0000313" key="5">
    <source>
        <dbReference type="Proteomes" id="UP000017133"/>
    </source>
</evidence>
<dbReference type="GO" id="GO:0005524">
    <property type="term" value="F:ATP binding"/>
    <property type="evidence" value="ECO:0007669"/>
    <property type="project" value="UniProtKB-KW"/>
</dbReference>
<evidence type="ECO:0000259" key="3">
    <source>
        <dbReference type="PROSITE" id="PS50893"/>
    </source>
</evidence>
<dbReference type="PATRIC" id="fig|1389415.4.peg.1902"/>
<dbReference type="RefSeq" id="WP_023044513.1">
    <property type="nucleotide sequence ID" value="NZ_AXDT01000081.1"/>
</dbReference>
<keyword evidence="5" id="KW-1185">Reference proteome</keyword>
<dbReference type="Proteomes" id="UP000017133">
    <property type="component" value="Unassembled WGS sequence"/>
</dbReference>
<reference evidence="4 5" key="1">
    <citation type="submission" date="2013-10" db="EMBL/GenBank/DDBJ databases">
        <title>Whole Genome Shotgun Sequence of Photorhabdus temperata J3.</title>
        <authorList>
            <person name="Park G.-S."/>
            <person name="Hong S.-J."/>
            <person name="Shin J.-H."/>
        </authorList>
    </citation>
    <scope>NUCLEOTIDE SEQUENCE [LARGE SCALE GENOMIC DNA]</scope>
    <source>
        <strain evidence="4 5">J3</strain>
    </source>
</reference>
<dbReference type="SMART" id="SM00382">
    <property type="entry name" value="AAA"/>
    <property type="match status" value="1"/>
</dbReference>
<evidence type="ECO:0000256" key="2">
    <source>
        <dbReference type="ARBA" id="ARBA00022840"/>
    </source>
</evidence>
<dbReference type="InterPro" id="IPR003439">
    <property type="entry name" value="ABC_transporter-like_ATP-bd"/>
</dbReference>
<dbReference type="InterPro" id="IPR003593">
    <property type="entry name" value="AAA+_ATPase"/>
</dbReference>
<dbReference type="GO" id="GO:0022857">
    <property type="term" value="F:transmembrane transporter activity"/>
    <property type="evidence" value="ECO:0007669"/>
    <property type="project" value="TreeGrafter"/>
</dbReference>
<keyword evidence="2" id="KW-0067">ATP-binding</keyword>
<dbReference type="Pfam" id="PF00005">
    <property type="entry name" value="ABC_tran"/>
    <property type="match status" value="1"/>
</dbReference>
<organism evidence="4 5">
    <name type="scientific">Photorhabdus temperata J3</name>
    <dbReference type="NCBI Taxonomy" id="1389415"/>
    <lineage>
        <taxon>Bacteria</taxon>
        <taxon>Pseudomonadati</taxon>
        <taxon>Pseudomonadota</taxon>
        <taxon>Gammaproteobacteria</taxon>
        <taxon>Enterobacterales</taxon>
        <taxon>Morganellaceae</taxon>
        <taxon>Photorhabdus</taxon>
    </lineage>
</organism>
<evidence type="ECO:0000313" key="4">
    <source>
        <dbReference type="EMBL" id="ERT13366.1"/>
    </source>
</evidence>
<dbReference type="PROSITE" id="PS50893">
    <property type="entry name" value="ABC_TRANSPORTER_2"/>
    <property type="match status" value="1"/>
</dbReference>
<dbReference type="InterPro" id="IPR015854">
    <property type="entry name" value="ABC_transpr_LolD-like"/>
</dbReference>
<sequence>MPDFLHYYAEIMNLNQIATIEAIDISYGFSNSKANQKMISDITLSIFPGEFTLITGDLSSGKSTFLATISGLLRLDRGKILIADKELGRLNNSELDRFHLINCGFIFQRINLSNELTVLDNLLLSLSCGITASHQEAMTRATKALNIVGLKHKKDIYPNELRDNEKQRVAIARAIVKSPRYLFADEPTSHLDNYDCQVAIDILSFIAHNQRGTVVVASQDNRLIRHADRIITLKEGKIIHDTYLTHSIMNKTTSLYANS</sequence>
<accession>U7R3R3</accession>
<dbReference type="AlphaFoldDB" id="U7R3R3"/>
<evidence type="ECO:0000256" key="1">
    <source>
        <dbReference type="ARBA" id="ARBA00022741"/>
    </source>
</evidence>
<protein>
    <submittedName>
        <fullName evidence="4">Phosphonate-transporting ATPase</fullName>
    </submittedName>
</protein>
<dbReference type="PANTHER" id="PTHR24220:SF614">
    <property type="entry name" value="ABC TRANSPORTER ATP-BINDING PROTEIN SSO1893-RELATED"/>
    <property type="match status" value="1"/>
</dbReference>
<feature type="domain" description="ABC transporter" evidence="3">
    <location>
        <begin position="20"/>
        <end position="259"/>
    </location>
</feature>
<dbReference type="SUPFAM" id="SSF52540">
    <property type="entry name" value="P-loop containing nucleoside triphosphate hydrolases"/>
    <property type="match status" value="1"/>
</dbReference>
<proteinExistence type="predicted"/>
<comment type="caution">
    <text evidence="4">The sequence shown here is derived from an EMBL/GenBank/DDBJ whole genome shotgun (WGS) entry which is preliminary data.</text>
</comment>
<dbReference type="InterPro" id="IPR027417">
    <property type="entry name" value="P-loop_NTPase"/>
</dbReference>
<dbReference type="GO" id="GO:0005886">
    <property type="term" value="C:plasma membrane"/>
    <property type="evidence" value="ECO:0007669"/>
    <property type="project" value="TreeGrafter"/>
</dbReference>
<dbReference type="Gene3D" id="3.40.50.300">
    <property type="entry name" value="P-loop containing nucleotide triphosphate hydrolases"/>
    <property type="match status" value="1"/>
</dbReference>